<reference evidence="3 4" key="1">
    <citation type="submission" date="2019-01" db="EMBL/GenBank/DDBJ databases">
        <authorList>
            <person name="Chen W.-M."/>
        </authorList>
    </citation>
    <scope>NUCLEOTIDE SEQUENCE [LARGE SCALE GENOMIC DNA]</scope>
    <source>
        <strain evidence="3 4">ICH-3</strain>
    </source>
</reference>
<dbReference type="PROSITE" id="PS51332">
    <property type="entry name" value="B12_BINDING"/>
    <property type="match status" value="1"/>
</dbReference>
<organism evidence="3 4">
    <name type="scientific">Rubrivivax albus</name>
    <dbReference type="NCBI Taxonomy" id="2499835"/>
    <lineage>
        <taxon>Bacteria</taxon>
        <taxon>Pseudomonadati</taxon>
        <taxon>Pseudomonadota</taxon>
        <taxon>Betaproteobacteria</taxon>
        <taxon>Burkholderiales</taxon>
        <taxon>Sphaerotilaceae</taxon>
        <taxon>Rubrivivax</taxon>
    </lineage>
</organism>
<dbReference type="CDD" id="cd02065">
    <property type="entry name" value="B12-binding_like"/>
    <property type="match status" value="1"/>
</dbReference>
<dbReference type="InterPro" id="IPR006158">
    <property type="entry name" value="Cobalamin-bd"/>
</dbReference>
<dbReference type="GO" id="GO:0046872">
    <property type="term" value="F:metal ion binding"/>
    <property type="evidence" value="ECO:0007669"/>
    <property type="project" value="InterPro"/>
</dbReference>
<feature type="domain" description="B12-binding" evidence="2">
    <location>
        <begin position="165"/>
        <end position="291"/>
    </location>
</feature>
<dbReference type="InterPro" id="IPR036724">
    <property type="entry name" value="Cobalamin-bd_sf"/>
</dbReference>
<feature type="region of interest" description="Disordered" evidence="1">
    <location>
        <begin position="1"/>
        <end position="23"/>
    </location>
</feature>
<proteinExistence type="predicted"/>
<sequence>MRAWTPGRRATADQWRSRAEEPCQPFAAPTSEAARAQALLRTVEAEIIPRLMLLHRGQRQDAEHALQAAASAAPLDDADVERLAAALLAGSEQAWSCLQAVQQRGVTPVPLCLDLLSPAARRLGEWWSDDRCDFTQVTIGLGRLQALLHRITAGLQTVPASVARPLSAVFAPAPGEQHTLGLSMVRDFFRAAGWQVHGEPIDQPHALLTLLRRTRFDLVGFTLGAERHVDALATLIGDARSASINRDLRVMVGGPLLLAQPDLCERLGADATATDASRAILAAHDLVVKQG</sequence>
<accession>A0A437JU95</accession>
<name>A0A437JU95_9BURK</name>
<comment type="caution">
    <text evidence="3">The sequence shown here is derived from an EMBL/GenBank/DDBJ whole genome shotgun (WGS) entry which is preliminary data.</text>
</comment>
<dbReference type="SUPFAM" id="SSF52242">
    <property type="entry name" value="Cobalamin (vitamin B12)-binding domain"/>
    <property type="match status" value="1"/>
</dbReference>
<keyword evidence="4" id="KW-1185">Reference proteome</keyword>
<protein>
    <submittedName>
        <fullName evidence="3">Cobalamin B12-binding domain-containing protein</fullName>
    </submittedName>
</protein>
<gene>
    <name evidence="3" type="ORF">ENE75_13415</name>
</gene>
<evidence type="ECO:0000313" key="3">
    <source>
        <dbReference type="EMBL" id="RVT50810.1"/>
    </source>
</evidence>
<dbReference type="Proteomes" id="UP000288178">
    <property type="component" value="Unassembled WGS sequence"/>
</dbReference>
<evidence type="ECO:0000313" key="4">
    <source>
        <dbReference type="Proteomes" id="UP000288178"/>
    </source>
</evidence>
<evidence type="ECO:0000256" key="1">
    <source>
        <dbReference type="SAM" id="MobiDB-lite"/>
    </source>
</evidence>
<dbReference type="EMBL" id="SACT01000004">
    <property type="protein sequence ID" value="RVT50810.1"/>
    <property type="molecule type" value="Genomic_DNA"/>
</dbReference>
<dbReference type="GO" id="GO:0031419">
    <property type="term" value="F:cobalamin binding"/>
    <property type="evidence" value="ECO:0007669"/>
    <property type="project" value="InterPro"/>
</dbReference>
<dbReference type="AlphaFoldDB" id="A0A437JU95"/>
<evidence type="ECO:0000259" key="2">
    <source>
        <dbReference type="PROSITE" id="PS51332"/>
    </source>
</evidence>
<dbReference type="Gene3D" id="3.40.50.280">
    <property type="entry name" value="Cobalamin-binding domain"/>
    <property type="match status" value="1"/>
</dbReference>
<dbReference type="Pfam" id="PF02310">
    <property type="entry name" value="B12-binding"/>
    <property type="match status" value="1"/>
</dbReference>